<dbReference type="CDD" id="cd03255">
    <property type="entry name" value="ABC_MJ0796_LolCDE_FtsE"/>
    <property type="match status" value="1"/>
</dbReference>
<feature type="transmembrane region" description="Helical" evidence="5">
    <location>
        <begin position="714"/>
        <end position="737"/>
    </location>
</feature>
<evidence type="ECO:0000259" key="6">
    <source>
        <dbReference type="PROSITE" id="PS50893"/>
    </source>
</evidence>
<keyword evidence="4 7" id="KW-0067">ATP-binding</keyword>
<dbReference type="PROSITE" id="PS00211">
    <property type="entry name" value="ABC_TRANSPORTER_1"/>
    <property type="match status" value="1"/>
</dbReference>
<dbReference type="InterPro" id="IPR003439">
    <property type="entry name" value="ABC_transporter-like_ATP-bd"/>
</dbReference>
<dbReference type="Gene3D" id="3.40.50.300">
    <property type="entry name" value="P-loop containing nucleotide triphosphate hydrolases"/>
    <property type="match status" value="1"/>
</dbReference>
<keyword evidence="3" id="KW-0547">Nucleotide-binding</keyword>
<dbReference type="Pfam" id="PF00005">
    <property type="entry name" value="ABC_tran"/>
    <property type="match status" value="1"/>
</dbReference>
<dbReference type="PROSITE" id="PS50893">
    <property type="entry name" value="ABC_TRANSPORTER_2"/>
    <property type="match status" value="1"/>
</dbReference>
<dbReference type="EMBL" id="CP048914">
    <property type="protein sequence ID" value="QMS84497.1"/>
    <property type="molecule type" value="Genomic_DNA"/>
</dbReference>
<keyword evidence="2" id="KW-0813">Transport</keyword>
<proteinExistence type="inferred from homology"/>
<dbReference type="InterPro" id="IPR003593">
    <property type="entry name" value="AAA+_ATPase"/>
</dbReference>
<keyword evidence="5" id="KW-0812">Transmembrane</keyword>
<dbReference type="InterPro" id="IPR027417">
    <property type="entry name" value="P-loop_NTPase"/>
</dbReference>
<dbReference type="GO" id="GO:0016887">
    <property type="term" value="F:ATP hydrolysis activity"/>
    <property type="evidence" value="ECO:0007669"/>
    <property type="project" value="InterPro"/>
</dbReference>
<evidence type="ECO:0000256" key="2">
    <source>
        <dbReference type="ARBA" id="ARBA00022448"/>
    </source>
</evidence>
<feature type="transmembrane region" description="Helical" evidence="5">
    <location>
        <begin position="262"/>
        <end position="279"/>
    </location>
</feature>
<dbReference type="SMART" id="SM00382">
    <property type="entry name" value="AAA"/>
    <property type="match status" value="1"/>
</dbReference>
<dbReference type="SUPFAM" id="SSF52540">
    <property type="entry name" value="P-loop containing nucleoside triphosphate hydrolases"/>
    <property type="match status" value="1"/>
</dbReference>
<name>A0A7L7KPB2_9MOLU</name>
<feature type="transmembrane region" description="Helical" evidence="5">
    <location>
        <begin position="623"/>
        <end position="653"/>
    </location>
</feature>
<accession>A0A7L7KPB2</accession>
<dbReference type="RefSeq" id="WP_258878110.1">
    <property type="nucleotide sequence ID" value="NZ_CP048914.1"/>
</dbReference>
<dbReference type="PANTHER" id="PTHR42798:SF6">
    <property type="entry name" value="CELL DIVISION ATP-BINDING PROTEIN FTSE"/>
    <property type="match status" value="1"/>
</dbReference>
<feature type="domain" description="ABC transporter" evidence="6">
    <location>
        <begin position="2"/>
        <end position="240"/>
    </location>
</feature>
<evidence type="ECO:0000313" key="8">
    <source>
        <dbReference type="Proteomes" id="UP000514720"/>
    </source>
</evidence>
<keyword evidence="5" id="KW-0472">Membrane</keyword>
<keyword evidence="5" id="KW-1133">Transmembrane helix</keyword>
<sequence length="757" mass="86603">MLRLENISKYYHSNDVVALGLRKVSLEFKLGEFVAVTGESGSGKSTLLNVISGLDTYEDGEMYVNGEETSYYTIEEWESYRRQYIGFVFQNYNIIDSYSVLENVMVALTIQGYDKDKRKERALELIDKVGLTSHVHHKASKLSGGQKQRAVIARALAKDCPIIVADEPTGNLDSESGRKIIELLQEISQDKLVIVVTHNYQQVAEYATRRIRLFDGEVVEDKVMKPRQDITEGVTLANYRMSIPSLMMMALRNLYRTPRRSIFTLVIGIFIAAIFYFSYGSYVQESTSSGFSYDYWSIYNNTPDGRIIVTKFDQTPFTDQEIEDFENMNRVMGVLEHDVLFDTPIYVYMDSEWDGGWIESWYYYVNPSAMLRQDDLDSGVLPANKNEVVVGYESEFEVGETIDVGYEYPRYTKEGDYTLDGLNTYRLTVVGKTKNSVTTTNDDFLYLHDEFLSQHDVIITNYLSRERWPQLVSLGMKIDINGTTVNFGDWYEFEYDSSMELDEMILSPSLAKQLCAALELDYTTQLNQCLSVDVSITGTSLFYENQLDYTITGVMDDLNEEQEEYYNIVRLHPESLSSLVSLEPYQISLLVRDGNDANIVMNAIQEDITYNAIYPAGIEVDDFALMSLLLGIWFAARTLMLMIVMYFITYVVLRNIQNAKVKGFLIFRSIGASKKDLHKVTNIELVYLFVAAIVLVLLFAAINQINQIWIIPQYLHFFTVGSYVLLIALLSALAILLGRRFNKRIFGQSVITSLKQE</sequence>
<feature type="transmembrane region" description="Helical" evidence="5">
    <location>
        <begin position="685"/>
        <end position="702"/>
    </location>
</feature>
<dbReference type="InterPro" id="IPR017871">
    <property type="entry name" value="ABC_transporter-like_CS"/>
</dbReference>
<dbReference type="GO" id="GO:0098796">
    <property type="term" value="C:membrane protein complex"/>
    <property type="evidence" value="ECO:0007669"/>
    <property type="project" value="UniProtKB-ARBA"/>
</dbReference>
<evidence type="ECO:0000256" key="1">
    <source>
        <dbReference type="ARBA" id="ARBA00005417"/>
    </source>
</evidence>
<dbReference type="GO" id="GO:0005524">
    <property type="term" value="F:ATP binding"/>
    <property type="evidence" value="ECO:0007669"/>
    <property type="project" value="UniProtKB-KW"/>
</dbReference>
<dbReference type="Proteomes" id="UP000514720">
    <property type="component" value="Chromosome"/>
</dbReference>
<organism evidence="7 8">
    <name type="scientific">Candidatus Xianfuyuplasma coldseepsis</name>
    <dbReference type="NCBI Taxonomy" id="2782163"/>
    <lineage>
        <taxon>Bacteria</taxon>
        <taxon>Bacillati</taxon>
        <taxon>Mycoplasmatota</taxon>
        <taxon>Mollicutes</taxon>
        <taxon>Candidatus Izemoplasmatales</taxon>
        <taxon>Candidatus Izemoplasmataceae</taxon>
        <taxon>Candidatus Xianfuyuplasma</taxon>
    </lineage>
</organism>
<comment type="similarity">
    <text evidence="1">Belongs to the ABC transporter superfamily.</text>
</comment>
<dbReference type="PANTHER" id="PTHR42798">
    <property type="entry name" value="LIPOPROTEIN-RELEASING SYSTEM ATP-BINDING PROTEIN LOLD"/>
    <property type="match status" value="1"/>
</dbReference>
<keyword evidence="8" id="KW-1185">Reference proteome</keyword>
<reference evidence="7 8" key="1">
    <citation type="submission" date="2020-02" db="EMBL/GenBank/DDBJ databases">
        <authorList>
            <person name="Zheng R.K."/>
            <person name="Sun C.M."/>
        </authorList>
    </citation>
    <scope>NUCLEOTIDE SEQUENCE [LARGE SCALE GENOMIC DNA]</scope>
    <source>
        <strain evidence="8">zrk13</strain>
    </source>
</reference>
<dbReference type="FunFam" id="3.40.50.300:FF:000032">
    <property type="entry name" value="Export ABC transporter ATP-binding protein"/>
    <property type="match status" value="1"/>
</dbReference>
<dbReference type="InterPro" id="IPR017911">
    <property type="entry name" value="MacB-like_ATP-bd"/>
</dbReference>
<protein>
    <submittedName>
        <fullName evidence="7">ABC transporter ATP-binding protein</fullName>
    </submittedName>
</protein>
<dbReference type="AlphaFoldDB" id="A0A7L7KPB2"/>
<evidence type="ECO:0000313" key="7">
    <source>
        <dbReference type="EMBL" id="QMS84497.1"/>
    </source>
</evidence>
<evidence type="ECO:0000256" key="4">
    <source>
        <dbReference type="ARBA" id="ARBA00022840"/>
    </source>
</evidence>
<dbReference type="KEGG" id="xcl:G4Z02_01620"/>
<gene>
    <name evidence="7" type="ORF">G4Z02_01620</name>
</gene>
<evidence type="ECO:0000256" key="3">
    <source>
        <dbReference type="ARBA" id="ARBA00022741"/>
    </source>
</evidence>
<evidence type="ECO:0000256" key="5">
    <source>
        <dbReference type="SAM" id="Phobius"/>
    </source>
</evidence>
<dbReference type="GO" id="GO:0022857">
    <property type="term" value="F:transmembrane transporter activity"/>
    <property type="evidence" value="ECO:0007669"/>
    <property type="project" value="UniProtKB-ARBA"/>
</dbReference>